<dbReference type="AlphaFoldDB" id="A0A1F5NLB5"/>
<organism evidence="1 2">
    <name type="scientific">Candidatus Doudnabacteria bacterium RIFCSPHIGHO2_01_FULL_46_14</name>
    <dbReference type="NCBI Taxonomy" id="1817824"/>
    <lineage>
        <taxon>Bacteria</taxon>
        <taxon>Candidatus Doudnaibacteriota</taxon>
    </lineage>
</organism>
<protein>
    <recommendedName>
        <fullName evidence="3">Type 4 fimbrial biogenesis protein PilX N-terminal domain-containing protein</fullName>
    </recommendedName>
</protein>
<proteinExistence type="predicted"/>
<evidence type="ECO:0000313" key="2">
    <source>
        <dbReference type="Proteomes" id="UP000176864"/>
    </source>
</evidence>
<dbReference type="STRING" id="1817824.A2751_03400"/>
<reference evidence="1 2" key="1">
    <citation type="journal article" date="2016" name="Nat. Commun.">
        <title>Thousands of microbial genomes shed light on interconnected biogeochemical processes in an aquifer system.</title>
        <authorList>
            <person name="Anantharaman K."/>
            <person name="Brown C.T."/>
            <person name="Hug L.A."/>
            <person name="Sharon I."/>
            <person name="Castelle C.J."/>
            <person name="Probst A.J."/>
            <person name="Thomas B.C."/>
            <person name="Singh A."/>
            <person name="Wilkins M.J."/>
            <person name="Karaoz U."/>
            <person name="Brodie E.L."/>
            <person name="Williams K.H."/>
            <person name="Hubbard S.S."/>
            <person name="Banfield J.F."/>
        </authorList>
    </citation>
    <scope>NUCLEOTIDE SEQUENCE [LARGE SCALE GENOMIC DNA]</scope>
</reference>
<dbReference type="Proteomes" id="UP000176864">
    <property type="component" value="Unassembled WGS sequence"/>
</dbReference>
<accession>A0A1F5NLB5</accession>
<sequence>MFIFSMTLLAVLSVGNRMLGGLRSSVNREQALQISEAGINYYQWHLAHYPTDYQDGTGGAGPYVHDYIDTDTGTVIGQFSLTITPPLIGSTVVTIRSTGYTLANPNTKRTVTTRYGIPSLAKYSFLTNSDVWIGDTESVNGEFHSNNGIRFDGTGNAPITSAKTTYMCQPYHGCSPAQSKPGIWGAAPQSTQNFWQFPVPNLDFTTITANLATMKNDAQTNGIYLAPSNAQGYSLVFNSNNTVSIYRVNSLRAHPTGWDVNGAAHNEDLDYGTGGGARTLLSTPALPANGIMFIEDRTWVEGTVSGRVMVAAALLPYNPATAPSILIPNNIQYTVKDGTVALGLLAQKDVLATYYVPNTLNIDAALIAQNGSVQRFYFPSNIKTTITTYGSLMSFGVWTWSWVNGSGTVVSGFQNTVTTYDTNLLFSPPPSFPLSNSGYQQITWSNN</sequence>
<comment type="caution">
    <text evidence="1">The sequence shown here is derived from an EMBL/GenBank/DDBJ whole genome shotgun (WGS) entry which is preliminary data.</text>
</comment>
<name>A0A1F5NLB5_9BACT</name>
<evidence type="ECO:0008006" key="3">
    <source>
        <dbReference type="Google" id="ProtNLM"/>
    </source>
</evidence>
<evidence type="ECO:0000313" key="1">
    <source>
        <dbReference type="EMBL" id="OGE78180.1"/>
    </source>
</evidence>
<dbReference type="EMBL" id="MFEK01000014">
    <property type="protein sequence ID" value="OGE78180.1"/>
    <property type="molecule type" value="Genomic_DNA"/>
</dbReference>
<gene>
    <name evidence="1" type="ORF">A2751_03400</name>
</gene>